<evidence type="ECO:0000313" key="17">
    <source>
        <dbReference type="Proteomes" id="UP000299102"/>
    </source>
</evidence>
<keyword evidence="5" id="KW-1015">Disulfide bond</keyword>
<gene>
    <name evidence="16" type="primary">modSP</name>
    <name evidence="16" type="ORF">EVAR_93867_1</name>
</gene>
<dbReference type="InterPro" id="IPR000436">
    <property type="entry name" value="Sushi_SCR_CCP_dom"/>
</dbReference>
<dbReference type="SMART" id="SM00020">
    <property type="entry name" value="Tryp_SPc"/>
    <property type="match status" value="1"/>
</dbReference>
<dbReference type="STRING" id="151549.A0A4C1TWQ8"/>
<dbReference type="InterPro" id="IPR018114">
    <property type="entry name" value="TRYPSIN_HIS"/>
</dbReference>
<keyword evidence="16" id="KW-0378">Hydrolase</keyword>
<dbReference type="Gene3D" id="2.40.10.10">
    <property type="entry name" value="Trypsin-like serine proteases"/>
    <property type="match status" value="2"/>
</dbReference>
<dbReference type="SUPFAM" id="SSF46689">
    <property type="entry name" value="Homeodomain-like"/>
    <property type="match status" value="1"/>
</dbReference>
<accession>A0A4C1TWQ8</accession>
<dbReference type="PROSITE" id="PS00134">
    <property type="entry name" value="TRYPSIN_HIS"/>
    <property type="match status" value="1"/>
</dbReference>
<dbReference type="PANTHER" id="PTHR24256">
    <property type="entry name" value="TRYPTASE-RELATED"/>
    <property type="match status" value="1"/>
</dbReference>
<reference evidence="16 17" key="1">
    <citation type="journal article" date="2019" name="Commun. Biol.">
        <title>The bagworm genome reveals a unique fibroin gene that provides high tensile strength.</title>
        <authorList>
            <person name="Kono N."/>
            <person name="Nakamura H."/>
            <person name="Ohtoshi R."/>
            <person name="Tomita M."/>
            <person name="Numata K."/>
            <person name="Arakawa K."/>
        </authorList>
    </citation>
    <scope>NUCLEOTIDE SEQUENCE [LARGE SCALE GENOMIC DNA]</scope>
</reference>
<keyword evidence="7" id="KW-0539">Nucleus</keyword>
<comment type="function">
    <text evidence="9">Fibrinolytic activity; shows preferential cleavage of Arg-Gly bonds in all three fibrinogen chains. Contact with the caterpillars causes severe bleeding, due the anticoagulant effect of the protein.</text>
</comment>
<sequence length="1112" mass="125379">MASQFVSCSAKLCSSTVLCTEDSGGGLVFATEEGPFQRYYLRGVASAAPNNDKELSPLVDGFSTLKDCQLSTITQQQCVLPKYPENGSYFVIDDKPAKPGDVFDNVSLIEYTRDEYFVLEIVYLDCVRGAWSRQVLKRIPRLDAWKQSGDVDINPHTDTNPGYCELPPYPQHGFYVVAGDASTEPGHKRISILLEYACDEGYSLMGNGYVRCENGTWLDDAPQCMDVTEIIINRQKPEMPLPAQNESSTCRLPPYPDQGRYEVSLQSQVGSSENYIYLQLIYRCHDGYAIDGSVSVECLNGEWFQKPPTCIGSCQLVDSPGLFYLCKTQNSDIVPQFCSANQPNGVEMIPLCKTPYYSSSKPLLPMKCVDGRWNYEPVCSAECGVKVSERRYRQLPSSISPAAGGGRPAKTNEFPWHAGIYTKVNQTHIQKCSGSIISPKLIVTAAHCFWKDQKGLLSSSQFAVAAGKLYQEWNDIRDYFTNQTSDVDRIVTPETFQGGQTNFQDDIALMYLTKPFVFNDFVRPVCVDFEFDFENTHLTHGNLGTVAGWGLIDEEGSTTPILQVVNLPYVKFEQCYNDAPLGFRVYITSDKICAGYTNGNYMPRTNLPPKPPRKRQKWCKEQMRKAVEAVRNKSMAFKKAVKFFSVPRATLRRLVHDSDLSSELVVQNSLGKKSVLSFDLEQKLVEYLLFMEQKYYGLTRMNVRRMAFRLATKNNIPNIFRNNIAGRAWLDHFLRRHKDKLSLRKALGISQGRVQDFNRSAVNEFFDILEIEYVKTQFPPDRIHNVDETALTVVQPKIPVIGRKGKRQIGALTAVERGSLMTIVCAMSAGGTFIPPMMIFPRKKFSDVLMKGLVLLAKSIRRAESPILLILDGHYSHTRNLEILEVARERHVVIVSLPPYTTHRLQPLDRTFMGALKTYYSHEIRTFLLHSNRILKPHDMAELFRKAYLRSITGEMAVNGFKKFQEAKRGRGRGRGRRRGRGRGRGRVNEKPAEGGGSGSENDENDFVNTDDDSNSRHSVQGMLPDNDDAICIFCEAHFSTDERGTALCKGDSGGGLVFATEEGQFQRYYLRGVASAAPSNDKECNTHAVTTFTRILKHERFIRYHLNSTNM</sequence>
<dbReference type="GO" id="GO:0005576">
    <property type="term" value="C:extracellular region"/>
    <property type="evidence" value="ECO:0007669"/>
    <property type="project" value="UniProtKB-SubCell"/>
</dbReference>
<evidence type="ECO:0000259" key="13">
    <source>
        <dbReference type="PROSITE" id="PS50240"/>
    </source>
</evidence>
<protein>
    <submittedName>
        <fullName evidence="16">Modular serine protease</fullName>
    </submittedName>
</protein>
<comment type="similarity">
    <text evidence="8">Belongs to the peptidase S1 family. CLIP subfamily.</text>
</comment>
<dbReference type="SMART" id="SM00032">
    <property type="entry name" value="CCP"/>
    <property type="match status" value="2"/>
</dbReference>
<dbReference type="Pfam" id="PF00089">
    <property type="entry name" value="Trypsin"/>
    <property type="match status" value="1"/>
</dbReference>
<proteinExistence type="inferred from homology"/>
<dbReference type="GO" id="GO:0005634">
    <property type="term" value="C:nucleus"/>
    <property type="evidence" value="ECO:0007669"/>
    <property type="project" value="UniProtKB-SubCell"/>
</dbReference>
<keyword evidence="10" id="KW-1205">Fibrinolytic toxin</keyword>
<dbReference type="PROSITE" id="PS51253">
    <property type="entry name" value="HTH_CENPB"/>
    <property type="match status" value="1"/>
</dbReference>
<dbReference type="InterPro" id="IPR006600">
    <property type="entry name" value="HTH_CenpB_DNA-bd_dom"/>
</dbReference>
<dbReference type="GO" id="GO:0006508">
    <property type="term" value="P:proteolysis"/>
    <property type="evidence" value="ECO:0007669"/>
    <property type="project" value="UniProtKB-KW"/>
</dbReference>
<comment type="subcellular location">
    <subcellularLocation>
        <location evidence="1">Nucleus</location>
    </subcellularLocation>
    <subcellularLocation>
        <location evidence="2">Secreted</location>
        <location evidence="2">Extracellular space</location>
    </subcellularLocation>
</comment>
<dbReference type="InterPro" id="IPR051487">
    <property type="entry name" value="Ser/Thr_Proteases_Immune/Dev"/>
</dbReference>
<dbReference type="AlphaFoldDB" id="A0A4C1TWQ8"/>
<keyword evidence="16" id="KW-0645">Protease</keyword>
<comment type="caution">
    <text evidence="16">The sequence shown here is derived from an EMBL/GenBank/DDBJ whole genome shotgun (WGS) entry which is preliminary data.</text>
</comment>
<dbReference type="InterPro" id="IPR009003">
    <property type="entry name" value="Peptidase_S1_PA"/>
</dbReference>
<dbReference type="Gene3D" id="1.10.10.60">
    <property type="entry name" value="Homeodomain-like"/>
    <property type="match status" value="1"/>
</dbReference>
<dbReference type="SUPFAM" id="SSF57535">
    <property type="entry name" value="Complement control module/SCR domain"/>
    <property type="match status" value="2"/>
</dbReference>
<feature type="compositionally biased region" description="Basic residues" evidence="12">
    <location>
        <begin position="970"/>
        <end position="986"/>
    </location>
</feature>
<feature type="region of interest" description="Disordered" evidence="12">
    <location>
        <begin position="963"/>
        <end position="1022"/>
    </location>
</feature>
<dbReference type="GO" id="GO:0090729">
    <property type="term" value="F:toxin activity"/>
    <property type="evidence" value="ECO:0007669"/>
    <property type="project" value="UniProtKB-KW"/>
</dbReference>
<keyword evidence="6" id="KW-1199">Hemostasis impairing toxin</keyword>
<keyword evidence="11" id="KW-0768">Sushi</keyword>
<dbReference type="InterPro" id="IPR004875">
    <property type="entry name" value="DDE_SF_endonuclease_dom"/>
</dbReference>
<name>A0A4C1TWQ8_EUMVA</name>
<evidence type="ECO:0000256" key="4">
    <source>
        <dbReference type="ARBA" id="ARBA00023125"/>
    </source>
</evidence>
<evidence type="ECO:0000259" key="15">
    <source>
        <dbReference type="PROSITE" id="PS51253"/>
    </source>
</evidence>
<dbReference type="Gene3D" id="2.10.70.10">
    <property type="entry name" value="Complement Module, domain 1"/>
    <property type="match status" value="2"/>
</dbReference>
<dbReference type="PROSITE" id="PS50923">
    <property type="entry name" value="SUSHI"/>
    <property type="match status" value="2"/>
</dbReference>
<evidence type="ECO:0000256" key="11">
    <source>
        <dbReference type="PROSITE-ProRule" id="PRU00302"/>
    </source>
</evidence>
<dbReference type="CDD" id="cd00190">
    <property type="entry name" value="Tryp_SPc"/>
    <property type="match status" value="1"/>
</dbReference>
<feature type="domain" description="Sushi" evidence="14">
    <location>
        <begin position="162"/>
        <end position="226"/>
    </location>
</feature>
<dbReference type="InterPro" id="IPR001254">
    <property type="entry name" value="Trypsin_dom"/>
</dbReference>
<evidence type="ECO:0000313" key="16">
    <source>
        <dbReference type="EMBL" id="GBP18462.1"/>
    </source>
</evidence>
<dbReference type="EMBL" id="BGZK01000097">
    <property type="protein sequence ID" value="GBP18462.1"/>
    <property type="molecule type" value="Genomic_DNA"/>
</dbReference>
<dbReference type="FunFam" id="2.40.10.10:FF:000068">
    <property type="entry name" value="transmembrane protease serine 2"/>
    <property type="match status" value="1"/>
</dbReference>
<dbReference type="InterPro" id="IPR007889">
    <property type="entry name" value="HTH_Psq"/>
</dbReference>
<evidence type="ECO:0000256" key="7">
    <source>
        <dbReference type="ARBA" id="ARBA00023242"/>
    </source>
</evidence>
<dbReference type="InterPro" id="IPR035976">
    <property type="entry name" value="Sushi/SCR/CCP_sf"/>
</dbReference>
<evidence type="ECO:0000256" key="1">
    <source>
        <dbReference type="ARBA" id="ARBA00004123"/>
    </source>
</evidence>
<dbReference type="Proteomes" id="UP000299102">
    <property type="component" value="Unassembled WGS sequence"/>
</dbReference>
<keyword evidence="17" id="KW-1185">Reference proteome</keyword>
<evidence type="ECO:0000259" key="14">
    <source>
        <dbReference type="PROSITE" id="PS50923"/>
    </source>
</evidence>
<evidence type="ECO:0000256" key="6">
    <source>
        <dbReference type="ARBA" id="ARBA00023240"/>
    </source>
</evidence>
<evidence type="ECO:0000256" key="5">
    <source>
        <dbReference type="ARBA" id="ARBA00023157"/>
    </source>
</evidence>
<dbReference type="OrthoDB" id="2019384at2759"/>
<dbReference type="GO" id="GO:0004252">
    <property type="term" value="F:serine-type endopeptidase activity"/>
    <property type="evidence" value="ECO:0007669"/>
    <property type="project" value="InterPro"/>
</dbReference>
<comment type="caution">
    <text evidence="11">Lacks conserved residue(s) required for the propagation of feature annotation.</text>
</comment>
<feature type="domain" description="HTH CENPB-type" evidence="15">
    <location>
        <begin position="668"/>
        <end position="743"/>
    </location>
</feature>
<evidence type="ECO:0000256" key="9">
    <source>
        <dbReference type="ARBA" id="ARBA00055534"/>
    </source>
</evidence>
<keyword evidence="3" id="KW-0800">Toxin</keyword>
<evidence type="ECO:0000256" key="10">
    <source>
        <dbReference type="ARBA" id="ARBA00084094"/>
    </source>
</evidence>
<dbReference type="Pfam" id="PF05225">
    <property type="entry name" value="HTH_psq"/>
    <property type="match status" value="1"/>
</dbReference>
<dbReference type="PROSITE" id="PS50240">
    <property type="entry name" value="TRYPSIN_DOM"/>
    <property type="match status" value="1"/>
</dbReference>
<dbReference type="SUPFAM" id="SSF50494">
    <property type="entry name" value="Trypsin-like serine proteases"/>
    <property type="match status" value="2"/>
</dbReference>
<evidence type="ECO:0000256" key="12">
    <source>
        <dbReference type="SAM" id="MobiDB-lite"/>
    </source>
</evidence>
<feature type="domain" description="Peptidase S1" evidence="13">
    <location>
        <begin position="402"/>
        <end position="1108"/>
    </location>
</feature>
<dbReference type="InterPro" id="IPR043504">
    <property type="entry name" value="Peptidase_S1_PA_chymotrypsin"/>
</dbReference>
<feature type="compositionally biased region" description="Acidic residues" evidence="12">
    <location>
        <begin position="1001"/>
        <end position="1013"/>
    </location>
</feature>
<evidence type="ECO:0000256" key="2">
    <source>
        <dbReference type="ARBA" id="ARBA00004239"/>
    </source>
</evidence>
<evidence type="ECO:0000256" key="3">
    <source>
        <dbReference type="ARBA" id="ARBA00022656"/>
    </source>
</evidence>
<organism evidence="16 17">
    <name type="scientific">Eumeta variegata</name>
    <name type="common">Bagworm moth</name>
    <name type="synonym">Eumeta japonica</name>
    <dbReference type="NCBI Taxonomy" id="151549"/>
    <lineage>
        <taxon>Eukaryota</taxon>
        <taxon>Metazoa</taxon>
        <taxon>Ecdysozoa</taxon>
        <taxon>Arthropoda</taxon>
        <taxon>Hexapoda</taxon>
        <taxon>Insecta</taxon>
        <taxon>Pterygota</taxon>
        <taxon>Neoptera</taxon>
        <taxon>Endopterygota</taxon>
        <taxon>Lepidoptera</taxon>
        <taxon>Glossata</taxon>
        <taxon>Ditrysia</taxon>
        <taxon>Tineoidea</taxon>
        <taxon>Psychidae</taxon>
        <taxon>Oiketicinae</taxon>
        <taxon>Eumeta</taxon>
    </lineage>
</organism>
<dbReference type="InterPro" id="IPR009057">
    <property type="entry name" value="Homeodomain-like_sf"/>
</dbReference>
<feature type="domain" description="Sushi" evidence="14">
    <location>
        <begin position="248"/>
        <end position="312"/>
    </location>
</feature>
<dbReference type="GO" id="GO:0003677">
    <property type="term" value="F:DNA binding"/>
    <property type="evidence" value="ECO:0007669"/>
    <property type="project" value="UniProtKB-KW"/>
</dbReference>
<evidence type="ECO:0000256" key="8">
    <source>
        <dbReference type="ARBA" id="ARBA00024195"/>
    </source>
</evidence>
<dbReference type="Pfam" id="PF00084">
    <property type="entry name" value="Sushi"/>
    <property type="match status" value="2"/>
</dbReference>
<dbReference type="Pfam" id="PF03221">
    <property type="entry name" value="HTH_Tnp_Tc5"/>
    <property type="match status" value="1"/>
</dbReference>
<dbReference type="Pfam" id="PF03184">
    <property type="entry name" value="DDE_1"/>
    <property type="match status" value="1"/>
</dbReference>
<dbReference type="CDD" id="cd00033">
    <property type="entry name" value="CCP"/>
    <property type="match status" value="2"/>
</dbReference>
<keyword evidence="4" id="KW-0238">DNA-binding</keyword>